<name>A0A8S4HBD6_PLAVI</name>
<dbReference type="Proteomes" id="UP000779233">
    <property type="component" value="Unassembled WGS sequence"/>
</dbReference>
<accession>A0A8S4HBD6</accession>
<keyword evidence="1" id="KW-1133">Transmembrane helix</keyword>
<proteinExistence type="predicted"/>
<dbReference type="Pfam" id="PF05795">
    <property type="entry name" value="Plasmodium_Vir"/>
    <property type="match status" value="1"/>
</dbReference>
<dbReference type="VEuPathDB" id="PlasmoDB:PVPAM_080008300"/>
<dbReference type="InterPro" id="IPR008780">
    <property type="entry name" value="Plasmodium_Vir"/>
</dbReference>
<keyword evidence="1" id="KW-0812">Transmembrane</keyword>
<evidence type="ECO:0000256" key="1">
    <source>
        <dbReference type="SAM" id="Phobius"/>
    </source>
</evidence>
<gene>
    <name evidence="2" type="ORF">PVW1_100006100</name>
</gene>
<feature type="transmembrane region" description="Helical" evidence="1">
    <location>
        <begin position="217"/>
        <end position="237"/>
    </location>
</feature>
<sequence length="287" mass="33982">MEESIYNFVYKFPQFESDISGIVDRSSDAYKGDCQKFTGNKLNSYDDIKGTFPNKCAKIVHHLEAKKVENDFKPAFCKYINYWLYDTLKDIDSFSKKNELLNAFYDTIGNLNVCQDYKKHIDKDIYIELNELYKLHEHLIKYKKGSTPEQQNYCNHAKEGAELYESHVRNKCRWVYNPDYCSSLEKFKNEYENHRSTDTKCLESMKYLTPVGYNPEAYFLIATFAMSIISFVFIYFYKFTSFGSWLRPRLPGGKNKTKKLEKKIQEFKNTPDVRNGRYTLPYHSSYS</sequence>
<evidence type="ECO:0000313" key="3">
    <source>
        <dbReference type="Proteomes" id="UP000779233"/>
    </source>
</evidence>
<dbReference type="EMBL" id="CAJZCX010000005">
    <property type="protein sequence ID" value="CAG9474500.1"/>
    <property type="molecule type" value="Genomic_DNA"/>
</dbReference>
<dbReference type="AlphaFoldDB" id="A0A8S4HBD6"/>
<comment type="caution">
    <text evidence="2">The sequence shown here is derived from an EMBL/GenBank/DDBJ whole genome shotgun (WGS) entry which is preliminary data.</text>
</comment>
<keyword evidence="1" id="KW-0472">Membrane</keyword>
<evidence type="ECO:0000313" key="2">
    <source>
        <dbReference type="EMBL" id="CAG9474500.1"/>
    </source>
</evidence>
<reference evidence="2" key="1">
    <citation type="submission" date="2021-09" db="EMBL/GenBank/DDBJ databases">
        <authorList>
            <consortium name="Pathogen Informatics"/>
        </authorList>
    </citation>
    <scope>NUCLEOTIDE SEQUENCE</scope>
    <source>
        <strain evidence="2">PvW1</strain>
    </source>
</reference>
<organism evidence="2 3">
    <name type="scientific">Plasmodium vivax</name>
    <name type="common">malaria parasite P. vivax</name>
    <dbReference type="NCBI Taxonomy" id="5855"/>
    <lineage>
        <taxon>Eukaryota</taxon>
        <taxon>Sar</taxon>
        <taxon>Alveolata</taxon>
        <taxon>Apicomplexa</taxon>
        <taxon>Aconoidasida</taxon>
        <taxon>Haemosporida</taxon>
        <taxon>Plasmodiidae</taxon>
        <taxon>Plasmodium</taxon>
        <taxon>Plasmodium (Plasmodium)</taxon>
    </lineage>
</organism>
<protein>
    <submittedName>
        <fullName evidence="2">(malaria parasite P. vivax) hypothetical protein</fullName>
    </submittedName>
</protein>